<dbReference type="OrthoDB" id="1844152at2759"/>
<evidence type="ECO:0000256" key="1">
    <source>
        <dbReference type="ARBA" id="ARBA00001971"/>
    </source>
</evidence>
<dbReference type="Pfam" id="PF00067">
    <property type="entry name" value="p450"/>
    <property type="match status" value="1"/>
</dbReference>
<keyword evidence="11" id="KW-1185">Reference proteome</keyword>
<dbReference type="PANTHER" id="PTHR46206">
    <property type="entry name" value="CYTOCHROME P450"/>
    <property type="match status" value="1"/>
</dbReference>
<dbReference type="InterPro" id="IPR002403">
    <property type="entry name" value="Cyt_P450_E_grp-IV"/>
</dbReference>
<comment type="cofactor">
    <cofactor evidence="1 8">
        <name>heme</name>
        <dbReference type="ChEBI" id="CHEBI:30413"/>
    </cofactor>
</comment>
<evidence type="ECO:0000313" key="11">
    <source>
        <dbReference type="Proteomes" id="UP000193689"/>
    </source>
</evidence>
<dbReference type="RefSeq" id="XP_040719255.1">
    <property type="nucleotide sequence ID" value="XM_040863507.1"/>
</dbReference>
<keyword evidence="9" id="KW-1133">Transmembrane helix</keyword>
<keyword evidence="3 8" id="KW-0349">Heme</keyword>
<evidence type="ECO:0000256" key="9">
    <source>
        <dbReference type="SAM" id="Phobius"/>
    </source>
</evidence>
<keyword evidence="5" id="KW-0560">Oxidoreductase</keyword>
<dbReference type="AlphaFoldDB" id="A0A1Y2EBN4"/>
<reference evidence="10 11" key="1">
    <citation type="submission" date="2016-07" db="EMBL/GenBank/DDBJ databases">
        <title>Pervasive Adenine N6-methylation of Active Genes in Fungi.</title>
        <authorList>
            <consortium name="DOE Joint Genome Institute"/>
            <person name="Mondo S.J."/>
            <person name="Dannebaum R.O."/>
            <person name="Kuo R.C."/>
            <person name="Labutti K."/>
            <person name="Haridas S."/>
            <person name="Kuo A."/>
            <person name="Salamov A."/>
            <person name="Ahrendt S.R."/>
            <person name="Lipzen A."/>
            <person name="Sullivan W."/>
            <person name="Andreopoulos W.B."/>
            <person name="Clum A."/>
            <person name="Lindquist E."/>
            <person name="Daum C."/>
            <person name="Ramamoorthy G.K."/>
            <person name="Gryganskyi A."/>
            <person name="Culley D."/>
            <person name="Magnuson J.K."/>
            <person name="James T.Y."/>
            <person name="O'Malley M.A."/>
            <person name="Stajich J.E."/>
            <person name="Spatafora J.W."/>
            <person name="Visel A."/>
            <person name="Grigoriev I.V."/>
        </authorList>
    </citation>
    <scope>NUCLEOTIDE SEQUENCE [LARGE SCALE GENOMIC DNA]</scope>
    <source>
        <strain evidence="10 11">CBS 129021</strain>
    </source>
</reference>
<dbReference type="GeneID" id="63779719"/>
<feature type="binding site" description="axial binding residue" evidence="8">
    <location>
        <position position="467"/>
    </location>
    <ligand>
        <name>heme</name>
        <dbReference type="ChEBI" id="CHEBI:30413"/>
    </ligand>
    <ligandPart>
        <name>Fe</name>
        <dbReference type="ChEBI" id="CHEBI:18248"/>
    </ligandPart>
</feature>
<accession>A0A1Y2EBN4</accession>
<evidence type="ECO:0000256" key="2">
    <source>
        <dbReference type="ARBA" id="ARBA00010617"/>
    </source>
</evidence>
<dbReference type="GO" id="GO:0016705">
    <property type="term" value="F:oxidoreductase activity, acting on paired donors, with incorporation or reduction of molecular oxygen"/>
    <property type="evidence" value="ECO:0007669"/>
    <property type="project" value="InterPro"/>
</dbReference>
<keyword evidence="7" id="KW-0503">Monooxygenase</keyword>
<sequence length="523" mass="59660">MLEILLRPAVLAPTVLLVSYVLFQLFLKPLKLPDLPILGAKEGDWFPLLQAKWRNTKDFKNALKEHYAKYKDQTVLCPIFGAGTIIILPVSQTQFVIDQPDNVLSLHEQAIENLQTDYTVTDAELVRNPLHHKLIATTLTNQIGNLIPDVADECSWSFDRHWGEDTKEWKEICVYDTMRRVIGSVSNRVFVGAPACRDQALLSAGLAFAQDVPITSNIVHIIPKPLRYTASLLITLPNRLHTHQFFTIIRPEIERRLQEYDVRHADPEKKAMEPERNDFLQWSVNQGKETGDLYHCHWKTLAGRVLLLNFAAVHTSSFSITNTILDLISSKKEYIDELREEVTTVLAEHGGEWNKRALAKMNKLDSVLRESARLNSFVTLGLGRLVVAKDGLTTPSGVHIPKGNVVFVPSYSVLYDDNIYPDAQTFKPFWWADQRTDESVEYVTRARNAFATTSNEYLAFGHGRGACPGRFFAANELKLLLGHLLLNYEFEMQEKRPKNMWFGLNRVPPMTANIKIRRREKTI</sequence>
<dbReference type="STRING" id="1141098.A0A1Y2EBN4"/>
<dbReference type="Proteomes" id="UP000193689">
    <property type="component" value="Unassembled WGS sequence"/>
</dbReference>
<evidence type="ECO:0000256" key="6">
    <source>
        <dbReference type="ARBA" id="ARBA00023004"/>
    </source>
</evidence>
<keyword evidence="6 8" id="KW-0408">Iron</keyword>
<gene>
    <name evidence="10" type="ORF">BCR38DRAFT_482443</name>
</gene>
<feature type="transmembrane region" description="Helical" evidence="9">
    <location>
        <begin position="6"/>
        <end position="27"/>
    </location>
</feature>
<evidence type="ECO:0000256" key="8">
    <source>
        <dbReference type="PIRSR" id="PIRSR602403-1"/>
    </source>
</evidence>
<dbReference type="EMBL" id="MCFJ01000003">
    <property type="protein sequence ID" value="ORY68968.1"/>
    <property type="molecule type" value="Genomic_DNA"/>
</dbReference>
<dbReference type="GO" id="GO:0004497">
    <property type="term" value="F:monooxygenase activity"/>
    <property type="evidence" value="ECO:0007669"/>
    <property type="project" value="UniProtKB-KW"/>
</dbReference>
<evidence type="ECO:0000313" key="10">
    <source>
        <dbReference type="EMBL" id="ORY68968.1"/>
    </source>
</evidence>
<organism evidence="10 11">
    <name type="scientific">Pseudomassariella vexata</name>
    <dbReference type="NCBI Taxonomy" id="1141098"/>
    <lineage>
        <taxon>Eukaryota</taxon>
        <taxon>Fungi</taxon>
        <taxon>Dikarya</taxon>
        <taxon>Ascomycota</taxon>
        <taxon>Pezizomycotina</taxon>
        <taxon>Sordariomycetes</taxon>
        <taxon>Xylariomycetidae</taxon>
        <taxon>Amphisphaeriales</taxon>
        <taxon>Pseudomassariaceae</taxon>
        <taxon>Pseudomassariella</taxon>
    </lineage>
</organism>
<dbReference type="InterPro" id="IPR001128">
    <property type="entry name" value="Cyt_P450"/>
</dbReference>
<dbReference type="GO" id="GO:0020037">
    <property type="term" value="F:heme binding"/>
    <property type="evidence" value="ECO:0007669"/>
    <property type="project" value="InterPro"/>
</dbReference>
<dbReference type="GO" id="GO:0005506">
    <property type="term" value="F:iron ion binding"/>
    <property type="evidence" value="ECO:0007669"/>
    <property type="project" value="InterPro"/>
</dbReference>
<evidence type="ECO:0000256" key="7">
    <source>
        <dbReference type="ARBA" id="ARBA00023033"/>
    </source>
</evidence>
<comment type="similarity">
    <text evidence="2">Belongs to the cytochrome P450 family.</text>
</comment>
<dbReference type="PANTHER" id="PTHR46206:SF1">
    <property type="entry name" value="P450, PUTATIVE (EUROFUNG)-RELATED"/>
    <property type="match status" value="1"/>
</dbReference>
<dbReference type="InParanoid" id="A0A1Y2EBN4"/>
<name>A0A1Y2EBN4_9PEZI</name>
<dbReference type="InterPro" id="IPR036396">
    <property type="entry name" value="Cyt_P450_sf"/>
</dbReference>
<protein>
    <submittedName>
        <fullName evidence="10">Cytochrome P450</fullName>
    </submittedName>
</protein>
<keyword evidence="9" id="KW-0472">Membrane</keyword>
<proteinExistence type="inferred from homology"/>
<evidence type="ECO:0000256" key="4">
    <source>
        <dbReference type="ARBA" id="ARBA00022723"/>
    </source>
</evidence>
<dbReference type="PRINTS" id="PR00465">
    <property type="entry name" value="EP450IV"/>
</dbReference>
<dbReference type="Gene3D" id="1.10.630.10">
    <property type="entry name" value="Cytochrome P450"/>
    <property type="match status" value="1"/>
</dbReference>
<dbReference type="CDD" id="cd11041">
    <property type="entry name" value="CYP503A1-like"/>
    <property type="match status" value="1"/>
</dbReference>
<evidence type="ECO:0000256" key="3">
    <source>
        <dbReference type="ARBA" id="ARBA00022617"/>
    </source>
</evidence>
<dbReference type="SUPFAM" id="SSF48264">
    <property type="entry name" value="Cytochrome P450"/>
    <property type="match status" value="1"/>
</dbReference>
<keyword evidence="4 8" id="KW-0479">Metal-binding</keyword>
<keyword evidence="9" id="KW-0812">Transmembrane</keyword>
<comment type="caution">
    <text evidence="10">The sequence shown here is derived from an EMBL/GenBank/DDBJ whole genome shotgun (WGS) entry which is preliminary data.</text>
</comment>
<evidence type="ECO:0000256" key="5">
    <source>
        <dbReference type="ARBA" id="ARBA00023002"/>
    </source>
</evidence>